<organism evidence="1 2">
    <name type="scientific">Mycobacterium stomatepiae</name>
    <dbReference type="NCBI Taxonomy" id="470076"/>
    <lineage>
        <taxon>Bacteria</taxon>
        <taxon>Bacillati</taxon>
        <taxon>Actinomycetota</taxon>
        <taxon>Actinomycetes</taxon>
        <taxon>Mycobacteriales</taxon>
        <taxon>Mycobacteriaceae</taxon>
        <taxon>Mycobacterium</taxon>
        <taxon>Mycobacterium simiae complex</taxon>
    </lineage>
</organism>
<proteinExistence type="predicted"/>
<evidence type="ECO:0000313" key="1">
    <source>
        <dbReference type="EMBL" id="BBY20563.1"/>
    </source>
</evidence>
<protein>
    <submittedName>
        <fullName evidence="1">Uncharacterized protein</fullName>
    </submittedName>
</protein>
<sequence length="95" mass="10346">MSQRAGRLDALLFERDRGGFGLSDPNRQVAVTVGLAQQQHRLVLRLLDANADNTNFTHLCLPSAHAAVSDFHSARRPGGAPFLSVSPNTKLLREV</sequence>
<name>A0A7I7Q2M6_9MYCO</name>
<dbReference type="AlphaFoldDB" id="A0A7I7Q2M6"/>
<evidence type="ECO:0000313" key="2">
    <source>
        <dbReference type="Proteomes" id="UP000467130"/>
    </source>
</evidence>
<dbReference type="Proteomes" id="UP000467130">
    <property type="component" value="Chromosome"/>
</dbReference>
<gene>
    <name evidence="1" type="ORF">MSTO_07680</name>
</gene>
<accession>A0A7I7Q2M6</accession>
<dbReference type="KEGG" id="msto:MSTO_07680"/>
<reference evidence="1 2" key="1">
    <citation type="journal article" date="2019" name="Emerg. Microbes Infect.">
        <title>Comprehensive subspecies identification of 175 nontuberculous mycobacteria species based on 7547 genomic profiles.</title>
        <authorList>
            <person name="Matsumoto Y."/>
            <person name="Kinjo T."/>
            <person name="Motooka D."/>
            <person name="Nabeya D."/>
            <person name="Jung N."/>
            <person name="Uechi K."/>
            <person name="Horii T."/>
            <person name="Iida T."/>
            <person name="Fujita J."/>
            <person name="Nakamura S."/>
        </authorList>
    </citation>
    <scope>NUCLEOTIDE SEQUENCE [LARGE SCALE GENOMIC DNA]</scope>
    <source>
        <strain evidence="1 2">JCM 17783</strain>
    </source>
</reference>
<keyword evidence="2" id="KW-1185">Reference proteome</keyword>
<dbReference type="EMBL" id="AP022587">
    <property type="protein sequence ID" value="BBY20563.1"/>
    <property type="molecule type" value="Genomic_DNA"/>
</dbReference>